<keyword evidence="1" id="KW-1133">Transmembrane helix</keyword>
<keyword evidence="1" id="KW-0812">Transmembrane</keyword>
<dbReference type="AlphaFoldDB" id="A0A512BND4"/>
<evidence type="ECO:0000313" key="2">
    <source>
        <dbReference type="EMBL" id="GEO13405.1"/>
    </source>
</evidence>
<accession>A0A512BND4</accession>
<keyword evidence="3" id="KW-1185">Reference proteome</keyword>
<gene>
    <name evidence="2" type="ORF">MAE02_11010</name>
</gene>
<comment type="caution">
    <text evidence="2">The sequence shown here is derived from an EMBL/GenBank/DDBJ whole genome shotgun (WGS) entry which is preliminary data.</text>
</comment>
<proteinExistence type="predicted"/>
<organism evidence="2 3">
    <name type="scientific">Microvirga aerophila</name>
    <dbReference type="NCBI Taxonomy" id="670291"/>
    <lineage>
        <taxon>Bacteria</taxon>
        <taxon>Pseudomonadati</taxon>
        <taxon>Pseudomonadota</taxon>
        <taxon>Alphaproteobacteria</taxon>
        <taxon>Hyphomicrobiales</taxon>
        <taxon>Methylobacteriaceae</taxon>
        <taxon>Microvirga</taxon>
    </lineage>
</organism>
<dbReference type="Proteomes" id="UP000321085">
    <property type="component" value="Unassembled WGS sequence"/>
</dbReference>
<keyword evidence="1" id="KW-0472">Membrane</keyword>
<reference evidence="2 3" key="1">
    <citation type="submission" date="2019-07" db="EMBL/GenBank/DDBJ databases">
        <title>Whole genome shotgun sequence of Microvirga aerophila NBRC 106136.</title>
        <authorList>
            <person name="Hosoyama A."/>
            <person name="Uohara A."/>
            <person name="Ohji S."/>
            <person name="Ichikawa N."/>
        </authorList>
    </citation>
    <scope>NUCLEOTIDE SEQUENCE [LARGE SCALE GENOMIC DNA]</scope>
    <source>
        <strain evidence="2 3">NBRC 106136</strain>
    </source>
</reference>
<feature type="transmembrane region" description="Helical" evidence="1">
    <location>
        <begin position="20"/>
        <end position="45"/>
    </location>
</feature>
<evidence type="ECO:0000256" key="1">
    <source>
        <dbReference type="SAM" id="Phobius"/>
    </source>
</evidence>
<evidence type="ECO:0000313" key="3">
    <source>
        <dbReference type="Proteomes" id="UP000321085"/>
    </source>
</evidence>
<sequence length="85" mass="9387">MEYVTLAQAKPINWRNFITVMSIMILIGTEVFGVAIASGWAIAGLFELGPVFGYVLMALFCLFGAWLMVQLWRRCTAVEPLSGNA</sequence>
<name>A0A512BND4_9HYPH</name>
<protein>
    <submittedName>
        <fullName evidence="2">Uncharacterized protein</fullName>
    </submittedName>
</protein>
<dbReference type="EMBL" id="BJYU01000009">
    <property type="protein sequence ID" value="GEO13405.1"/>
    <property type="molecule type" value="Genomic_DNA"/>
</dbReference>
<feature type="transmembrane region" description="Helical" evidence="1">
    <location>
        <begin position="51"/>
        <end position="69"/>
    </location>
</feature>